<protein>
    <submittedName>
        <fullName evidence="2">Uncharacterized protein</fullName>
    </submittedName>
</protein>
<evidence type="ECO:0000313" key="2">
    <source>
        <dbReference type="EMBL" id="KFH45425.1"/>
    </source>
</evidence>
<proteinExistence type="predicted"/>
<feature type="region of interest" description="Disordered" evidence="1">
    <location>
        <begin position="47"/>
        <end position="92"/>
    </location>
</feature>
<sequence>MTVSGDTNYPSSDQLAYAVESGTDFAIFICVAEWTIADKATINVGDGETKHLFPQRRPPPGSQDQAGHPKHHSDAPNGRQKRGHRGDPVAFYRGPLLHAPDIAYR</sequence>
<evidence type="ECO:0000256" key="1">
    <source>
        <dbReference type="SAM" id="MobiDB-lite"/>
    </source>
</evidence>
<dbReference type="EMBL" id="JPKY01000032">
    <property type="protein sequence ID" value="KFH45425.1"/>
    <property type="molecule type" value="Genomic_DNA"/>
</dbReference>
<dbReference type="HOGENOM" id="CLU_2235743_0_0_1"/>
<dbReference type="Proteomes" id="UP000029964">
    <property type="component" value="Unassembled WGS sequence"/>
</dbReference>
<accession>A0A086T7U3</accession>
<name>A0A086T7U3_HAPC1</name>
<dbReference type="AlphaFoldDB" id="A0A086T7U3"/>
<gene>
    <name evidence="2" type="ORF">ACRE_037890</name>
</gene>
<organism evidence="2 3">
    <name type="scientific">Hapsidospora chrysogenum (strain ATCC 11550 / CBS 779.69 / DSM 880 / IAM 14645 / JCM 23072 / IMI 49137)</name>
    <name type="common">Acremonium chrysogenum</name>
    <dbReference type="NCBI Taxonomy" id="857340"/>
    <lineage>
        <taxon>Eukaryota</taxon>
        <taxon>Fungi</taxon>
        <taxon>Dikarya</taxon>
        <taxon>Ascomycota</taxon>
        <taxon>Pezizomycotina</taxon>
        <taxon>Sordariomycetes</taxon>
        <taxon>Hypocreomycetidae</taxon>
        <taxon>Hypocreales</taxon>
        <taxon>Bionectriaceae</taxon>
        <taxon>Hapsidospora</taxon>
    </lineage>
</organism>
<comment type="caution">
    <text evidence="2">The sequence shown here is derived from an EMBL/GenBank/DDBJ whole genome shotgun (WGS) entry which is preliminary data.</text>
</comment>
<keyword evidence="3" id="KW-1185">Reference proteome</keyword>
<evidence type="ECO:0000313" key="3">
    <source>
        <dbReference type="Proteomes" id="UP000029964"/>
    </source>
</evidence>
<reference evidence="3" key="1">
    <citation type="journal article" date="2014" name="Genome Announc.">
        <title>Genome sequence and annotation of Acremonium chrysogenum, producer of the beta-lactam antibiotic cephalosporin C.</title>
        <authorList>
            <person name="Terfehr D."/>
            <person name="Dahlmann T.A."/>
            <person name="Specht T."/>
            <person name="Zadra I."/>
            <person name="Kuernsteiner H."/>
            <person name="Kueck U."/>
        </authorList>
    </citation>
    <scope>NUCLEOTIDE SEQUENCE [LARGE SCALE GENOMIC DNA]</scope>
    <source>
        <strain evidence="3">ATCC 11550 / CBS 779.69 / DSM 880 / IAM 14645 / JCM 23072 / IMI 49137</strain>
    </source>
</reference>